<keyword evidence="2" id="KW-0689">Ribosomal protein</keyword>
<evidence type="ECO:0000256" key="5">
    <source>
        <dbReference type="ARBA" id="ARBA00041214"/>
    </source>
</evidence>
<dbReference type="EMBL" id="BRYB01000306">
    <property type="protein sequence ID" value="GMI27374.1"/>
    <property type="molecule type" value="Genomic_DNA"/>
</dbReference>
<name>A0ABQ6MIV6_9STRA</name>
<dbReference type="PANTHER" id="PTHR10064:SF0">
    <property type="entry name" value="FI24544P1-RELATED"/>
    <property type="match status" value="1"/>
</dbReference>
<dbReference type="InterPro" id="IPR002671">
    <property type="entry name" value="Ribosomal_eL22"/>
</dbReference>
<dbReference type="Proteomes" id="UP001165060">
    <property type="component" value="Unassembled WGS sequence"/>
</dbReference>
<comment type="similarity">
    <text evidence="1">Belongs to the eukaryotic ribosomal protein eL22 family.</text>
</comment>
<proteinExistence type="inferred from homology"/>
<keyword evidence="3" id="KW-0687">Ribonucleoprotein</keyword>
<comment type="caution">
    <text evidence="6">The sequence shown here is derived from an EMBL/GenBank/DDBJ whole genome shotgun (WGS) entry which is preliminary data.</text>
</comment>
<reference evidence="6 7" key="1">
    <citation type="journal article" date="2023" name="Commun. Biol.">
        <title>Genome analysis of Parmales, the sister group of diatoms, reveals the evolutionary specialization of diatoms from phago-mixotrophs to photoautotrophs.</title>
        <authorList>
            <person name="Ban H."/>
            <person name="Sato S."/>
            <person name="Yoshikawa S."/>
            <person name="Yamada K."/>
            <person name="Nakamura Y."/>
            <person name="Ichinomiya M."/>
            <person name="Sato N."/>
            <person name="Blanc-Mathieu R."/>
            <person name="Endo H."/>
            <person name="Kuwata A."/>
            <person name="Ogata H."/>
        </authorList>
    </citation>
    <scope>NUCLEOTIDE SEQUENCE [LARGE SCALE GENOMIC DNA]</scope>
</reference>
<evidence type="ECO:0000313" key="7">
    <source>
        <dbReference type="Proteomes" id="UP001165060"/>
    </source>
</evidence>
<dbReference type="Gene3D" id="3.30.1360.210">
    <property type="match status" value="1"/>
</dbReference>
<organism evidence="6 7">
    <name type="scientific">Tetraparma gracilis</name>
    <dbReference type="NCBI Taxonomy" id="2962635"/>
    <lineage>
        <taxon>Eukaryota</taxon>
        <taxon>Sar</taxon>
        <taxon>Stramenopiles</taxon>
        <taxon>Ochrophyta</taxon>
        <taxon>Bolidophyceae</taxon>
        <taxon>Parmales</taxon>
        <taxon>Triparmaceae</taxon>
        <taxon>Tetraparma</taxon>
    </lineage>
</organism>
<evidence type="ECO:0000256" key="4">
    <source>
        <dbReference type="ARBA" id="ARBA00040613"/>
    </source>
</evidence>
<evidence type="ECO:0000256" key="1">
    <source>
        <dbReference type="ARBA" id="ARBA00007817"/>
    </source>
</evidence>
<evidence type="ECO:0000313" key="6">
    <source>
        <dbReference type="EMBL" id="GMI27374.1"/>
    </source>
</evidence>
<keyword evidence="7" id="KW-1185">Reference proteome</keyword>
<evidence type="ECO:0000256" key="3">
    <source>
        <dbReference type="ARBA" id="ARBA00023274"/>
    </source>
</evidence>
<dbReference type="PANTHER" id="PTHR10064">
    <property type="entry name" value="60S RIBOSOMAL PROTEIN L22"/>
    <property type="match status" value="1"/>
</dbReference>
<evidence type="ECO:0000256" key="2">
    <source>
        <dbReference type="ARBA" id="ARBA00022980"/>
    </source>
</evidence>
<accession>A0ABQ6MIV6</accession>
<gene>
    <name evidence="6" type="ORF">TeGR_g14487</name>
</gene>
<protein>
    <recommendedName>
        <fullName evidence="4">Large ribosomal subunit protein eL22</fullName>
    </recommendedName>
    <alternativeName>
        <fullName evidence="5">60S ribosomal protein L22</fullName>
    </alternativeName>
</protein>
<dbReference type="InterPro" id="IPR038526">
    <property type="entry name" value="Ribosomal_eL22_sf"/>
</dbReference>
<dbReference type="Pfam" id="PF01776">
    <property type="entry name" value="Ribosomal_L22e"/>
    <property type="match status" value="1"/>
</dbReference>
<sequence>MAPAKSSSKKVAKKVIVDCTAPVNDKVIDLATFEKFLHDKIKVNGKCPAPAGAVEISRDKTKAHVVITFKEASSSKRYIKYLTKKYLKKQQLKDYLRVVMGNKNSYELRYYKFDADKDAAEDEE</sequence>